<evidence type="ECO:0000259" key="2">
    <source>
        <dbReference type="Pfam" id="PF03972"/>
    </source>
</evidence>
<dbReference type="SUPFAM" id="SSF103378">
    <property type="entry name" value="2-methylcitrate dehydratase PrpD"/>
    <property type="match status" value="1"/>
</dbReference>
<keyword evidence="4" id="KW-1185">Reference proteome</keyword>
<dbReference type="RefSeq" id="WP_092232438.1">
    <property type="nucleotide sequence ID" value="NZ_FNLL01000004.1"/>
</dbReference>
<accession>A0A1H2FFU3</accession>
<dbReference type="InterPro" id="IPR005656">
    <property type="entry name" value="MmgE_PrpD"/>
</dbReference>
<dbReference type="Proteomes" id="UP000199608">
    <property type="component" value="Unassembled WGS sequence"/>
</dbReference>
<dbReference type="GO" id="GO:0016829">
    <property type="term" value="F:lyase activity"/>
    <property type="evidence" value="ECO:0007669"/>
    <property type="project" value="InterPro"/>
</dbReference>
<evidence type="ECO:0000313" key="4">
    <source>
        <dbReference type="Proteomes" id="UP000199608"/>
    </source>
</evidence>
<dbReference type="Pfam" id="PF03972">
    <property type="entry name" value="MmgE_PrpD_N"/>
    <property type="match status" value="1"/>
</dbReference>
<feature type="domain" description="MmgE/PrpD N-terminal" evidence="2">
    <location>
        <begin position="5"/>
        <end position="243"/>
    </location>
</feature>
<dbReference type="PANTHER" id="PTHR16943">
    <property type="entry name" value="2-METHYLCITRATE DEHYDRATASE-RELATED"/>
    <property type="match status" value="1"/>
</dbReference>
<dbReference type="Gene3D" id="1.10.4100.10">
    <property type="entry name" value="2-methylcitrate dehydratase PrpD"/>
    <property type="match status" value="1"/>
</dbReference>
<proteinExistence type="inferred from homology"/>
<name>A0A1H2FFU3_9BACT</name>
<dbReference type="AlphaFoldDB" id="A0A1H2FFU3"/>
<dbReference type="InterPro" id="IPR045336">
    <property type="entry name" value="MmgE_PrpD_N"/>
</dbReference>
<protein>
    <submittedName>
        <fullName evidence="3">MmgE/PrpD family protein</fullName>
    </submittedName>
</protein>
<organism evidence="3 4">
    <name type="scientific">Desulfobacula phenolica</name>
    <dbReference type="NCBI Taxonomy" id="90732"/>
    <lineage>
        <taxon>Bacteria</taxon>
        <taxon>Pseudomonadati</taxon>
        <taxon>Thermodesulfobacteriota</taxon>
        <taxon>Desulfobacteria</taxon>
        <taxon>Desulfobacterales</taxon>
        <taxon>Desulfobacteraceae</taxon>
        <taxon>Desulfobacula</taxon>
    </lineage>
</organism>
<gene>
    <name evidence="3" type="ORF">SAMN04487931_104135</name>
</gene>
<dbReference type="PANTHER" id="PTHR16943:SF8">
    <property type="entry name" value="2-METHYLCITRATE DEHYDRATASE"/>
    <property type="match status" value="1"/>
</dbReference>
<evidence type="ECO:0000256" key="1">
    <source>
        <dbReference type="ARBA" id="ARBA00006174"/>
    </source>
</evidence>
<reference evidence="4" key="1">
    <citation type="submission" date="2016-10" db="EMBL/GenBank/DDBJ databases">
        <authorList>
            <person name="Varghese N."/>
            <person name="Submissions S."/>
        </authorList>
    </citation>
    <scope>NUCLEOTIDE SEQUENCE [LARGE SCALE GENOMIC DNA]</scope>
    <source>
        <strain evidence="4">DSM 3384</strain>
    </source>
</reference>
<sequence>MELTRKLAQFVCTTRFEDLPEPVVTKAKECFLDWQGVALAGTTDPGSKVMMQYVTAVGGKPEASVIGSSLKTDIANAALANGMIGHALDFDDYHDETVIHASAACVPAILAMAEKLNTNGREFITAMVLGVDVCIRIGLALGDYHYQRGWHTTATAGTFGATAGAAKLMGLNADQLVTAFGICGTQASGLRQVFGTMCKPFHAGKVSMEGIMSASLASMGFTASQNMLEGELGLLDVLTETPDQAIMLDQLGQKFHINRLSIKPYPT</sequence>
<evidence type="ECO:0000313" key="3">
    <source>
        <dbReference type="EMBL" id="SDU06234.1"/>
    </source>
</evidence>
<dbReference type="InterPro" id="IPR042183">
    <property type="entry name" value="MmgE/PrpD_sf_1"/>
</dbReference>
<dbReference type="InterPro" id="IPR036148">
    <property type="entry name" value="MmgE/PrpD_sf"/>
</dbReference>
<dbReference type="EMBL" id="FNLL01000004">
    <property type="protein sequence ID" value="SDU06234.1"/>
    <property type="molecule type" value="Genomic_DNA"/>
</dbReference>
<comment type="similarity">
    <text evidence="1">Belongs to the PrpD family.</text>
</comment>